<name>A0A7X9Y0D7_9ACTN</name>
<evidence type="ECO:0000259" key="4">
    <source>
        <dbReference type="Pfam" id="PF16729"/>
    </source>
</evidence>
<dbReference type="Proteomes" id="UP000565613">
    <property type="component" value="Unassembled WGS sequence"/>
</dbReference>
<dbReference type="RefSeq" id="WP_170103878.1">
    <property type="nucleotide sequence ID" value="NZ_JABAGR010000004.1"/>
</dbReference>
<gene>
    <name evidence="5" type="ORF">HF885_05240</name>
</gene>
<dbReference type="EMBL" id="JABAGR010000004">
    <property type="protein sequence ID" value="NMF25842.1"/>
    <property type="molecule type" value="Genomic_DNA"/>
</dbReference>
<comment type="caution">
    <text evidence="5">The sequence shown here is derived from an EMBL/GenBank/DDBJ whole genome shotgun (WGS) entry which is preliminary data.</text>
</comment>
<dbReference type="Gene3D" id="2.60.40.1240">
    <property type="match status" value="1"/>
</dbReference>
<sequence length="172" mass="17878">MRIKRTIIGACAASGALVLALAGCGSGGSASSPKSSDSSSSAKQEQTTKKADPKKEASVKVTIDGAQMATDYNGNPCVVVNYTFTNVSNKEAQSFTSSTYTEVYQNGVQCDAAATDAADGNSLLTNVQAGHSVQVQEAYSVKDTSDIEVKVYAVENMFDGKTPLAEQKISLS</sequence>
<reference evidence="5 6" key="1">
    <citation type="submission" date="2020-04" db="EMBL/GenBank/DDBJ databases">
        <authorList>
            <person name="Hitch T.C.A."/>
            <person name="Wylensek D."/>
            <person name="Clavel T."/>
        </authorList>
    </citation>
    <scope>NUCLEOTIDE SEQUENCE [LARGE SCALE GENOMIC DNA]</scope>
    <source>
        <strain evidence="5 6">105184</strain>
    </source>
</reference>
<accession>A0A7X9Y0D7</accession>
<evidence type="ECO:0000256" key="2">
    <source>
        <dbReference type="SAM" id="MobiDB-lite"/>
    </source>
</evidence>
<evidence type="ECO:0000313" key="5">
    <source>
        <dbReference type="EMBL" id="NMF25842.1"/>
    </source>
</evidence>
<feature type="signal peptide" evidence="3">
    <location>
        <begin position="1"/>
        <end position="22"/>
    </location>
</feature>
<evidence type="ECO:0000256" key="1">
    <source>
        <dbReference type="ARBA" id="ARBA00022729"/>
    </source>
</evidence>
<proteinExistence type="predicted"/>
<feature type="domain" description="DUF5067" evidence="4">
    <location>
        <begin position="35"/>
        <end position="152"/>
    </location>
</feature>
<evidence type="ECO:0000256" key="3">
    <source>
        <dbReference type="SAM" id="SignalP"/>
    </source>
</evidence>
<feature type="region of interest" description="Disordered" evidence="2">
    <location>
        <begin position="27"/>
        <end position="56"/>
    </location>
</feature>
<evidence type="ECO:0000313" key="6">
    <source>
        <dbReference type="Proteomes" id="UP000565613"/>
    </source>
</evidence>
<dbReference type="PROSITE" id="PS51257">
    <property type="entry name" value="PROKAR_LIPOPROTEIN"/>
    <property type="match status" value="1"/>
</dbReference>
<dbReference type="InterPro" id="IPR029050">
    <property type="entry name" value="Immunoprotect_excell_Ig-like"/>
</dbReference>
<organism evidence="5 6">
    <name type="scientific">Parafannyhessea umbonata</name>
    <dbReference type="NCBI Taxonomy" id="604330"/>
    <lineage>
        <taxon>Bacteria</taxon>
        <taxon>Bacillati</taxon>
        <taxon>Actinomycetota</taxon>
        <taxon>Coriobacteriia</taxon>
        <taxon>Coriobacteriales</taxon>
        <taxon>Atopobiaceae</taxon>
        <taxon>Parafannyhessea</taxon>
    </lineage>
</organism>
<dbReference type="InterPro" id="IPR031989">
    <property type="entry name" value="DUF5067"/>
</dbReference>
<dbReference type="Pfam" id="PF16729">
    <property type="entry name" value="DUF5067"/>
    <property type="match status" value="1"/>
</dbReference>
<feature type="compositionally biased region" description="Low complexity" evidence="2">
    <location>
        <begin position="27"/>
        <end position="42"/>
    </location>
</feature>
<keyword evidence="1 3" id="KW-0732">Signal</keyword>
<dbReference type="AlphaFoldDB" id="A0A7X9Y0D7"/>
<feature type="compositionally biased region" description="Basic and acidic residues" evidence="2">
    <location>
        <begin position="46"/>
        <end position="56"/>
    </location>
</feature>
<feature type="chain" id="PRO_5038854131" evidence="3">
    <location>
        <begin position="23"/>
        <end position="172"/>
    </location>
</feature>
<protein>
    <submittedName>
        <fullName evidence="5">DUF5067 domain-containing protein</fullName>
    </submittedName>
</protein>